<dbReference type="InterPro" id="IPR050245">
    <property type="entry name" value="PrsA_foldase"/>
</dbReference>
<comment type="catalytic activity">
    <reaction evidence="1">
        <text>[protein]-peptidylproline (omega=180) = [protein]-peptidylproline (omega=0)</text>
        <dbReference type="Rhea" id="RHEA:16237"/>
        <dbReference type="Rhea" id="RHEA-COMP:10747"/>
        <dbReference type="Rhea" id="RHEA-COMP:10748"/>
        <dbReference type="ChEBI" id="CHEBI:83833"/>
        <dbReference type="ChEBI" id="CHEBI:83834"/>
        <dbReference type="EC" id="5.2.1.8"/>
    </reaction>
</comment>
<evidence type="ECO:0000256" key="4">
    <source>
        <dbReference type="ARBA" id="ARBA00022729"/>
    </source>
</evidence>
<dbReference type="EC" id="5.2.1.8" evidence="3"/>
<evidence type="ECO:0000256" key="1">
    <source>
        <dbReference type="ARBA" id="ARBA00000971"/>
    </source>
</evidence>
<dbReference type="AlphaFoldDB" id="A0A238HDW9"/>
<keyword evidence="5 7" id="KW-0697">Rotamase</keyword>
<dbReference type="GO" id="GO:0003755">
    <property type="term" value="F:peptidyl-prolyl cis-trans isomerase activity"/>
    <property type="evidence" value="ECO:0007669"/>
    <property type="project" value="UniProtKB-KW"/>
</dbReference>
<proteinExistence type="inferred from homology"/>
<dbReference type="InterPro" id="IPR000297">
    <property type="entry name" value="PPIase_PpiC"/>
</dbReference>
<feature type="signal peptide" evidence="8">
    <location>
        <begin position="1"/>
        <end position="20"/>
    </location>
</feature>
<dbReference type="Proteomes" id="UP000215450">
    <property type="component" value="Unassembled WGS sequence"/>
</dbReference>
<keyword evidence="6 7" id="KW-0413">Isomerase</keyword>
<evidence type="ECO:0000256" key="7">
    <source>
        <dbReference type="PROSITE-ProRule" id="PRU00278"/>
    </source>
</evidence>
<reference evidence="11 12" key="2">
    <citation type="submission" date="2017-06" db="EMBL/GenBank/DDBJ databases">
        <authorList>
            <person name="Kim H.J."/>
            <person name="Triplett B.A."/>
        </authorList>
    </citation>
    <scope>NUCLEOTIDE SEQUENCE [LARGE SCALE GENOMIC DNA]</scope>
    <source>
        <strain evidence="11">Kingella_eburonensis</strain>
    </source>
</reference>
<evidence type="ECO:0000256" key="6">
    <source>
        <dbReference type="ARBA" id="ARBA00023235"/>
    </source>
</evidence>
<dbReference type="SUPFAM" id="SSF109998">
    <property type="entry name" value="Triger factor/SurA peptide-binding domain-like"/>
    <property type="match status" value="1"/>
</dbReference>
<name>A0A238HDW9_9NEIS</name>
<dbReference type="InterPro" id="IPR027304">
    <property type="entry name" value="Trigger_fact/SurA_dom_sf"/>
</dbReference>
<gene>
    <name evidence="11" type="ORF">KEBURONENSIS_00497</name>
    <name evidence="10" type="ORF">KEBURONENSIS_00918</name>
</gene>
<dbReference type="EMBL" id="FXUV01000011">
    <property type="protein sequence ID" value="SMQ11913.1"/>
    <property type="molecule type" value="Genomic_DNA"/>
</dbReference>
<accession>A0A238HDW9</accession>
<dbReference type="InterPro" id="IPR046357">
    <property type="entry name" value="PPIase_dom_sf"/>
</dbReference>
<evidence type="ECO:0000256" key="8">
    <source>
        <dbReference type="SAM" id="SignalP"/>
    </source>
</evidence>
<evidence type="ECO:0000259" key="9">
    <source>
        <dbReference type="PROSITE" id="PS50198"/>
    </source>
</evidence>
<evidence type="ECO:0000256" key="3">
    <source>
        <dbReference type="ARBA" id="ARBA00013194"/>
    </source>
</evidence>
<keyword evidence="12" id="KW-1185">Reference proteome</keyword>
<dbReference type="OrthoDB" id="8605856at2"/>
<dbReference type="Pfam" id="PF13623">
    <property type="entry name" value="SurA_N_2"/>
    <property type="match status" value="1"/>
</dbReference>
<sequence>MKKTYIAATAALLLSGSVFAETVATVNGTKIDSSELDNRVNAIVQESKGQAQDTPDLRRYVAEQMVVETVVSQEAKRLHLENDAEYKAALAESRKLAQSQGLDKQAGFKQRWAAHENQMLMTAFARDVVKKNPVTDAQVQANYDEMCKRYENTDEVQLGEIITDKLDDAKAAVKDLGKKKSFADVAKKYSLDAKNGGEVNLGGYLPLVDLQESRPQIYQAVANLGKGQFSQPIVSEKIQAVFYVNDKRKMAIPAFDAVKEGMRGVMQQERVQAAIDQLMGDAKIVPVSK</sequence>
<feature type="chain" id="PRO_5015075149" description="peptidylprolyl isomerase" evidence="8">
    <location>
        <begin position="21"/>
        <end position="289"/>
    </location>
</feature>
<evidence type="ECO:0000256" key="2">
    <source>
        <dbReference type="ARBA" id="ARBA00007656"/>
    </source>
</evidence>
<dbReference type="Pfam" id="PF13145">
    <property type="entry name" value="Rotamase_2"/>
    <property type="match status" value="1"/>
</dbReference>
<evidence type="ECO:0000313" key="10">
    <source>
        <dbReference type="EMBL" id="SMQ11913.1"/>
    </source>
</evidence>
<dbReference type="Gene3D" id="3.10.50.40">
    <property type="match status" value="1"/>
</dbReference>
<dbReference type="PANTHER" id="PTHR47245">
    <property type="entry name" value="PEPTIDYLPROLYL ISOMERASE"/>
    <property type="match status" value="1"/>
</dbReference>
<dbReference type="EMBL" id="FXUV02000065">
    <property type="protein sequence ID" value="SNB82316.1"/>
    <property type="molecule type" value="Genomic_DNA"/>
</dbReference>
<dbReference type="Gene3D" id="1.10.8.1040">
    <property type="match status" value="1"/>
</dbReference>
<dbReference type="SUPFAM" id="SSF54534">
    <property type="entry name" value="FKBP-like"/>
    <property type="match status" value="1"/>
</dbReference>
<keyword evidence="4 8" id="KW-0732">Signal</keyword>
<evidence type="ECO:0000313" key="11">
    <source>
        <dbReference type="EMBL" id="SNB82316.1"/>
    </source>
</evidence>
<comment type="similarity">
    <text evidence="2">Belongs to the PpiC/parvulin rotamase family.</text>
</comment>
<evidence type="ECO:0000313" key="12">
    <source>
        <dbReference type="Proteomes" id="UP000215450"/>
    </source>
</evidence>
<dbReference type="PROSITE" id="PS50198">
    <property type="entry name" value="PPIC_PPIASE_2"/>
    <property type="match status" value="1"/>
</dbReference>
<reference evidence="10" key="1">
    <citation type="submission" date="2017-05" db="EMBL/GenBank/DDBJ databases">
        <authorList>
            <person name="Song R."/>
            <person name="Chenine A.L."/>
            <person name="Ruprecht R.M."/>
        </authorList>
    </citation>
    <scope>NUCLEOTIDE SEQUENCE</scope>
    <source>
        <strain evidence="10">Kingella_eburonensis</strain>
    </source>
</reference>
<evidence type="ECO:0000256" key="5">
    <source>
        <dbReference type="ARBA" id="ARBA00023110"/>
    </source>
</evidence>
<organism evidence="10">
    <name type="scientific">Kingella negevensis</name>
    <dbReference type="NCBI Taxonomy" id="1522312"/>
    <lineage>
        <taxon>Bacteria</taxon>
        <taxon>Pseudomonadati</taxon>
        <taxon>Pseudomonadota</taxon>
        <taxon>Betaproteobacteria</taxon>
        <taxon>Neisseriales</taxon>
        <taxon>Neisseriaceae</taxon>
        <taxon>Kingella</taxon>
    </lineage>
</organism>
<dbReference type="STRING" id="1522312.GCA_900177895_01364"/>
<dbReference type="PANTHER" id="PTHR47245:SF1">
    <property type="entry name" value="FOLDASE PROTEIN PRSA"/>
    <property type="match status" value="1"/>
</dbReference>
<protein>
    <recommendedName>
        <fullName evidence="3">peptidylprolyl isomerase</fullName>
        <ecNumber evidence="3">5.2.1.8</ecNumber>
    </recommendedName>
</protein>
<feature type="domain" description="PpiC" evidence="9">
    <location>
        <begin position="153"/>
        <end position="246"/>
    </location>
</feature>